<feature type="region of interest" description="Disordered" evidence="1">
    <location>
        <begin position="1"/>
        <end position="33"/>
    </location>
</feature>
<keyword evidence="3" id="KW-1185">Reference proteome</keyword>
<gene>
    <name evidence="2" type="ORF">E7Y31_10985</name>
</gene>
<dbReference type="OrthoDB" id="3217853at2"/>
<dbReference type="Proteomes" id="UP000305282">
    <property type="component" value="Unassembled WGS sequence"/>
</dbReference>
<feature type="region of interest" description="Disordered" evidence="1">
    <location>
        <begin position="158"/>
        <end position="219"/>
    </location>
</feature>
<dbReference type="EMBL" id="SSXH01000227">
    <property type="protein sequence ID" value="THJ74513.1"/>
    <property type="molecule type" value="Genomic_DNA"/>
</dbReference>
<name>A0A4S5EQU9_9ACTN</name>
<feature type="region of interest" description="Disordered" evidence="1">
    <location>
        <begin position="68"/>
        <end position="93"/>
    </location>
</feature>
<comment type="caution">
    <text evidence="2">The sequence shown here is derived from an EMBL/GenBank/DDBJ whole genome shotgun (WGS) entry which is preliminary data.</text>
</comment>
<protein>
    <submittedName>
        <fullName evidence="2">Uncharacterized protein</fullName>
    </submittedName>
</protein>
<sequence>MTSAPTDPPRGGAGPNGGAGRRTTDRPPPPGPLAVEAALLADALRGLAGTGSGGRLWETVADSASGVAGGGAEAGAYSSADADAPAGAADMGAADTDGGPDCVGHGRPCTSCPLCRLLAMFAGDRPEVVRHLLTAAESLTAAFRLALDAYSGNAAHSGNAYPGDAHRNETHARNETDPPPDPASPGTGHTTHQGPRPGAAAGTRSATAPRPRVQRIDVT</sequence>
<dbReference type="RefSeq" id="WP_136448074.1">
    <property type="nucleotide sequence ID" value="NZ_SSXH01000227.1"/>
</dbReference>
<proteinExistence type="predicted"/>
<feature type="compositionally biased region" description="Basic and acidic residues" evidence="1">
    <location>
        <begin position="164"/>
        <end position="176"/>
    </location>
</feature>
<feature type="compositionally biased region" description="Gly residues" evidence="1">
    <location>
        <begin position="11"/>
        <end position="20"/>
    </location>
</feature>
<evidence type="ECO:0000313" key="2">
    <source>
        <dbReference type="EMBL" id="THJ74513.1"/>
    </source>
</evidence>
<evidence type="ECO:0000313" key="3">
    <source>
        <dbReference type="Proteomes" id="UP000305282"/>
    </source>
</evidence>
<reference evidence="2 3" key="1">
    <citation type="submission" date="2019-04" db="EMBL/GenBank/DDBJ databases">
        <title>Draft genome sequences for three unisolated Alnus-infective Frankia Sp+ strains, AgTrS, AiOr and AvVan, the first sequenced Frankia strains able to sporulate in-planta.</title>
        <authorList>
            <person name="Bethencourt L."/>
            <person name="Vautrin F."/>
            <person name="Taib N."/>
            <person name="Dubost A."/>
            <person name="Castro-Garcia L."/>
            <person name="Imbaud O."/>
            <person name="Abrouk D."/>
            <person name="Fournier P."/>
            <person name="Briolay J."/>
            <person name="Nguyen A."/>
            <person name="Normand P."/>
            <person name="Fernandez M.P."/>
            <person name="Brochier-Armanet C."/>
            <person name="Herrera-Belaroussi A."/>
        </authorList>
    </citation>
    <scope>NUCLEOTIDE SEQUENCE [LARGE SCALE GENOMIC DNA]</scope>
    <source>
        <strain evidence="2 3">AvVan</strain>
    </source>
</reference>
<feature type="compositionally biased region" description="Low complexity" evidence="1">
    <location>
        <begin position="74"/>
        <end position="93"/>
    </location>
</feature>
<organism evidence="2 3">
    <name type="scientific">Candidatus Frankia alpina</name>
    <dbReference type="NCBI Taxonomy" id="2699483"/>
    <lineage>
        <taxon>Bacteria</taxon>
        <taxon>Bacillati</taxon>
        <taxon>Actinomycetota</taxon>
        <taxon>Actinomycetes</taxon>
        <taxon>Frankiales</taxon>
        <taxon>Frankiaceae</taxon>
        <taxon>Frankia</taxon>
    </lineage>
</organism>
<dbReference type="AlphaFoldDB" id="A0A4S5EQU9"/>
<evidence type="ECO:0000256" key="1">
    <source>
        <dbReference type="SAM" id="MobiDB-lite"/>
    </source>
</evidence>
<accession>A0A4S5EQU9</accession>